<dbReference type="Pfam" id="PF11866">
    <property type="entry name" value="DUF3386"/>
    <property type="match status" value="1"/>
</dbReference>
<name>A0A1Z4LZS4_9CYAN</name>
<dbReference type="Proteomes" id="UP000218418">
    <property type="component" value="Chromosome"/>
</dbReference>
<gene>
    <name evidence="1" type="ORF">NIES267_61820</name>
</gene>
<organism evidence="1 2">
    <name type="scientific">Calothrix parasitica NIES-267</name>
    <dbReference type="NCBI Taxonomy" id="1973488"/>
    <lineage>
        <taxon>Bacteria</taxon>
        <taxon>Bacillati</taxon>
        <taxon>Cyanobacteriota</taxon>
        <taxon>Cyanophyceae</taxon>
        <taxon>Nostocales</taxon>
        <taxon>Calotrichaceae</taxon>
        <taxon>Calothrix</taxon>
    </lineage>
</organism>
<proteinExistence type="predicted"/>
<protein>
    <recommendedName>
        <fullName evidence="3">DUF3386 domain-containing protein</fullName>
    </recommendedName>
</protein>
<evidence type="ECO:0000313" key="1">
    <source>
        <dbReference type="EMBL" id="BAY86671.1"/>
    </source>
</evidence>
<evidence type="ECO:0008006" key="3">
    <source>
        <dbReference type="Google" id="ProtNLM"/>
    </source>
</evidence>
<keyword evidence="2" id="KW-1185">Reference proteome</keyword>
<dbReference type="OrthoDB" id="447919at2"/>
<reference evidence="1 2" key="1">
    <citation type="submission" date="2017-06" db="EMBL/GenBank/DDBJ databases">
        <title>Genome sequencing of cyanobaciteial culture collection at National Institute for Environmental Studies (NIES).</title>
        <authorList>
            <person name="Hirose Y."/>
            <person name="Shimura Y."/>
            <person name="Fujisawa T."/>
            <person name="Nakamura Y."/>
            <person name="Kawachi M."/>
        </authorList>
    </citation>
    <scope>NUCLEOTIDE SEQUENCE [LARGE SCALE GENOMIC DNA]</scope>
    <source>
        <strain evidence="1 2">NIES-267</strain>
    </source>
</reference>
<evidence type="ECO:0000313" key="2">
    <source>
        <dbReference type="Proteomes" id="UP000218418"/>
    </source>
</evidence>
<dbReference type="AlphaFoldDB" id="A0A1Z4LZS4"/>
<accession>A0A1Z4LZS4</accession>
<dbReference type="EMBL" id="AP018227">
    <property type="protein sequence ID" value="BAY86671.1"/>
    <property type="molecule type" value="Genomic_DNA"/>
</dbReference>
<sequence>MKTSKTAQELFKTAYESRYTWDEDFPGYSADVQLIKGEETYTGKIFIRRDLSVEVQGVANKQVQEGIYIQLWDVVTHRKATPFNESHGNHQFIQDSTDDTQLVSILVKGDSLDSSYKIRGKEICQVTRVKGTMAFTIDNHQNLDTGEGYIASCYDAVFRDVKTNEVQSILKFEDTYHKVGKYYLMTKQVVQEDLDGQNTNTEFSYSNIRLLESVIV</sequence>
<dbReference type="InterPro" id="IPR021809">
    <property type="entry name" value="DUF3386"/>
</dbReference>